<dbReference type="Pfam" id="PF00249">
    <property type="entry name" value="Myb_DNA-binding"/>
    <property type="match status" value="1"/>
</dbReference>
<feature type="compositionally biased region" description="Polar residues" evidence="7">
    <location>
        <begin position="134"/>
        <end position="153"/>
    </location>
</feature>
<evidence type="ECO:0000259" key="8">
    <source>
        <dbReference type="PROSITE" id="PS50090"/>
    </source>
</evidence>
<dbReference type="PROSITE" id="PS51294">
    <property type="entry name" value="HTH_MYB"/>
    <property type="match status" value="2"/>
</dbReference>
<keyword evidence="6" id="KW-0539">Nucleus</keyword>
<sequence length="257" mass="28638">MGRAPCCDKTSVKRGPWSPEEDEMLKNYLNSHGTGGNWISLPKKAGLRRCGKSCRLRWLNYLRPDIKHGGYTEEEDTIISSYLPGRTDNDVKNYWNTKLKKKFMGVVSKGSLTSTTNHTVSSNVNSSANTWTNDQSHGHTTGEATTNQSSQSGFFPEFSNLDPSSCGSSSSIHLDNHLMSWEGLEGKKMDDHDGGDDVLMTEFLDGFSLSDMVGGLWFQEKGLEVAYNHEDVYANLVDSTYCDVKSQLSTYQNVFND</sequence>
<name>A0AAN8UC85_9MAGN</name>
<comment type="caution">
    <text evidence="10">The sequence shown here is derived from an EMBL/GenBank/DDBJ whole genome shotgun (WGS) entry which is preliminary data.</text>
</comment>
<evidence type="ECO:0000313" key="11">
    <source>
        <dbReference type="Proteomes" id="UP001370490"/>
    </source>
</evidence>
<gene>
    <name evidence="10" type="ORF">RJ641_022376</name>
</gene>
<evidence type="ECO:0000256" key="2">
    <source>
        <dbReference type="ARBA" id="ARBA00022737"/>
    </source>
</evidence>
<dbReference type="InterPro" id="IPR009057">
    <property type="entry name" value="Homeodomain-like_sf"/>
</dbReference>
<reference evidence="10 11" key="1">
    <citation type="submission" date="2023-12" db="EMBL/GenBank/DDBJ databases">
        <title>A high-quality genome assembly for Dillenia turbinata (Dilleniales).</title>
        <authorList>
            <person name="Chanderbali A."/>
        </authorList>
    </citation>
    <scope>NUCLEOTIDE SEQUENCE [LARGE SCALE GENOMIC DNA]</scope>
    <source>
        <strain evidence="10">LSX21</strain>
        <tissue evidence="10">Leaf</tissue>
    </source>
</reference>
<dbReference type="SMART" id="SM00717">
    <property type="entry name" value="SANT"/>
    <property type="match status" value="2"/>
</dbReference>
<evidence type="ECO:0000256" key="3">
    <source>
        <dbReference type="ARBA" id="ARBA00023015"/>
    </source>
</evidence>
<organism evidence="10 11">
    <name type="scientific">Dillenia turbinata</name>
    <dbReference type="NCBI Taxonomy" id="194707"/>
    <lineage>
        <taxon>Eukaryota</taxon>
        <taxon>Viridiplantae</taxon>
        <taxon>Streptophyta</taxon>
        <taxon>Embryophyta</taxon>
        <taxon>Tracheophyta</taxon>
        <taxon>Spermatophyta</taxon>
        <taxon>Magnoliopsida</taxon>
        <taxon>eudicotyledons</taxon>
        <taxon>Gunneridae</taxon>
        <taxon>Pentapetalae</taxon>
        <taxon>Dilleniales</taxon>
        <taxon>Dilleniaceae</taxon>
        <taxon>Dillenia</taxon>
    </lineage>
</organism>
<keyword evidence="3" id="KW-0805">Transcription regulation</keyword>
<dbReference type="SUPFAM" id="SSF46689">
    <property type="entry name" value="Homeodomain-like"/>
    <property type="match status" value="1"/>
</dbReference>
<comment type="subcellular location">
    <subcellularLocation>
        <location evidence="1">Nucleus</location>
    </subcellularLocation>
</comment>
<evidence type="ECO:0000256" key="5">
    <source>
        <dbReference type="ARBA" id="ARBA00023163"/>
    </source>
</evidence>
<feature type="domain" description="HTH myb-type" evidence="9">
    <location>
        <begin position="9"/>
        <end position="66"/>
    </location>
</feature>
<dbReference type="CDD" id="cd00167">
    <property type="entry name" value="SANT"/>
    <property type="match status" value="1"/>
</dbReference>
<evidence type="ECO:0000256" key="1">
    <source>
        <dbReference type="ARBA" id="ARBA00004123"/>
    </source>
</evidence>
<dbReference type="Gene3D" id="1.10.10.60">
    <property type="entry name" value="Homeodomain-like"/>
    <property type="match status" value="2"/>
</dbReference>
<evidence type="ECO:0000259" key="9">
    <source>
        <dbReference type="PROSITE" id="PS51294"/>
    </source>
</evidence>
<dbReference type="InterPro" id="IPR017930">
    <property type="entry name" value="Myb_dom"/>
</dbReference>
<evidence type="ECO:0000256" key="7">
    <source>
        <dbReference type="SAM" id="MobiDB-lite"/>
    </source>
</evidence>
<dbReference type="PANTHER" id="PTHR48000:SF67">
    <property type="entry name" value="MYB-LIKE DNA-BINDING DOMAIN CONTAINING PROTEIN, EXPRESSED"/>
    <property type="match status" value="1"/>
</dbReference>
<accession>A0AAN8UC85</accession>
<feature type="domain" description="HTH myb-type" evidence="9">
    <location>
        <begin position="77"/>
        <end position="103"/>
    </location>
</feature>
<evidence type="ECO:0000256" key="6">
    <source>
        <dbReference type="ARBA" id="ARBA00023242"/>
    </source>
</evidence>
<feature type="domain" description="Myb-like" evidence="8">
    <location>
        <begin position="9"/>
        <end position="62"/>
    </location>
</feature>
<dbReference type="Proteomes" id="UP001370490">
    <property type="component" value="Unassembled WGS sequence"/>
</dbReference>
<dbReference type="FunFam" id="1.10.10.60:FF:000015">
    <property type="entry name" value="Transcription factor RAX3"/>
    <property type="match status" value="1"/>
</dbReference>
<keyword evidence="5" id="KW-0804">Transcription</keyword>
<evidence type="ECO:0000313" key="10">
    <source>
        <dbReference type="EMBL" id="KAK6912775.1"/>
    </source>
</evidence>
<evidence type="ECO:0000256" key="4">
    <source>
        <dbReference type="ARBA" id="ARBA00023125"/>
    </source>
</evidence>
<keyword evidence="2" id="KW-0677">Repeat</keyword>
<keyword evidence="11" id="KW-1185">Reference proteome</keyword>
<dbReference type="GO" id="GO:0005634">
    <property type="term" value="C:nucleus"/>
    <property type="evidence" value="ECO:0007669"/>
    <property type="project" value="UniProtKB-SubCell"/>
</dbReference>
<dbReference type="AlphaFoldDB" id="A0AAN8UC85"/>
<feature type="region of interest" description="Disordered" evidence="7">
    <location>
        <begin position="114"/>
        <end position="154"/>
    </location>
</feature>
<dbReference type="PANTHER" id="PTHR48000">
    <property type="entry name" value="OS09G0431300 PROTEIN"/>
    <property type="match status" value="1"/>
</dbReference>
<dbReference type="PROSITE" id="PS50090">
    <property type="entry name" value="MYB_LIKE"/>
    <property type="match status" value="1"/>
</dbReference>
<proteinExistence type="predicted"/>
<feature type="compositionally biased region" description="Low complexity" evidence="7">
    <location>
        <begin position="114"/>
        <end position="133"/>
    </location>
</feature>
<dbReference type="EMBL" id="JBAMMX010000027">
    <property type="protein sequence ID" value="KAK6912775.1"/>
    <property type="molecule type" value="Genomic_DNA"/>
</dbReference>
<keyword evidence="4" id="KW-0238">DNA-binding</keyword>
<dbReference type="InterPro" id="IPR001005">
    <property type="entry name" value="SANT/Myb"/>
</dbReference>
<dbReference type="GO" id="GO:0003677">
    <property type="term" value="F:DNA binding"/>
    <property type="evidence" value="ECO:0007669"/>
    <property type="project" value="UniProtKB-KW"/>
</dbReference>
<protein>
    <submittedName>
        <fullName evidence="10">SANT/Myb domain</fullName>
    </submittedName>
</protein>